<dbReference type="Proteomes" id="UP000438476">
    <property type="component" value="Unassembled WGS sequence"/>
</dbReference>
<proteinExistence type="predicted"/>
<dbReference type="InterPro" id="IPR001343">
    <property type="entry name" value="Hemolysn_Ca-bd"/>
</dbReference>
<dbReference type="InterPro" id="IPR002126">
    <property type="entry name" value="Cadherin-like_dom"/>
</dbReference>
<dbReference type="Pfam" id="PF18483">
    <property type="entry name" value="Lectin_L-type_dom"/>
    <property type="match status" value="2"/>
</dbReference>
<dbReference type="PRINTS" id="PR00313">
    <property type="entry name" value="CABNDNGRPT"/>
</dbReference>
<comment type="subcellular location">
    <subcellularLocation>
        <location evidence="1">Membrane</location>
    </subcellularLocation>
    <subcellularLocation>
        <location evidence="2">Secreted</location>
    </subcellularLocation>
</comment>
<evidence type="ECO:0000313" key="11">
    <source>
        <dbReference type="Proteomes" id="UP000438476"/>
    </source>
</evidence>
<evidence type="ECO:0000256" key="3">
    <source>
        <dbReference type="ARBA" id="ARBA00022525"/>
    </source>
</evidence>
<feature type="region of interest" description="Disordered" evidence="8">
    <location>
        <begin position="1324"/>
        <end position="1350"/>
    </location>
</feature>
<feature type="domain" description="Cadherin" evidence="9">
    <location>
        <begin position="1830"/>
        <end position="1936"/>
    </location>
</feature>
<dbReference type="InterPro" id="IPR010566">
    <property type="entry name" value="Haemolys_ca-bd"/>
</dbReference>
<feature type="compositionally biased region" description="Low complexity" evidence="8">
    <location>
        <begin position="1324"/>
        <end position="1344"/>
    </location>
</feature>
<evidence type="ECO:0000256" key="1">
    <source>
        <dbReference type="ARBA" id="ARBA00004370"/>
    </source>
</evidence>
<dbReference type="InterPro" id="IPR003995">
    <property type="entry name" value="RTX_toxin_determinant-A"/>
</dbReference>
<dbReference type="GO" id="GO:0005509">
    <property type="term" value="F:calcium ion binding"/>
    <property type="evidence" value="ECO:0007669"/>
    <property type="project" value="InterPro"/>
</dbReference>
<dbReference type="Gene3D" id="2.150.10.10">
    <property type="entry name" value="Serralysin-like metalloprotease, C-terminal"/>
    <property type="match status" value="9"/>
</dbReference>
<dbReference type="InterPro" id="IPR018511">
    <property type="entry name" value="Hemolysin-typ_Ca-bd_CS"/>
</dbReference>
<dbReference type="SUPFAM" id="SSF51120">
    <property type="entry name" value="beta-Roll"/>
    <property type="match status" value="10"/>
</dbReference>
<dbReference type="CDD" id="cd01951">
    <property type="entry name" value="lectin_L-type"/>
    <property type="match status" value="1"/>
</dbReference>
<keyword evidence="4" id="KW-0800">Toxin</keyword>
<keyword evidence="7" id="KW-0472">Membrane</keyword>
<dbReference type="CDD" id="cd11304">
    <property type="entry name" value="Cadherin_repeat"/>
    <property type="match status" value="1"/>
</dbReference>
<dbReference type="OrthoDB" id="8335338at2"/>
<dbReference type="InterPro" id="IPR056573">
    <property type="entry name" value="Lectin_L-type_dom"/>
</dbReference>
<feature type="region of interest" description="Disordered" evidence="8">
    <location>
        <begin position="2247"/>
        <end position="2275"/>
    </location>
</feature>
<dbReference type="GO" id="GO:0007156">
    <property type="term" value="P:homophilic cell adhesion via plasma membrane adhesion molecules"/>
    <property type="evidence" value="ECO:0007669"/>
    <property type="project" value="InterPro"/>
</dbReference>
<evidence type="ECO:0000259" key="9">
    <source>
        <dbReference type="PROSITE" id="PS50268"/>
    </source>
</evidence>
<keyword evidence="6" id="KW-0843">Virulence</keyword>
<evidence type="ECO:0000256" key="7">
    <source>
        <dbReference type="ARBA" id="ARBA00023136"/>
    </source>
</evidence>
<dbReference type="SUPFAM" id="SSF49313">
    <property type="entry name" value="Cadherin-like"/>
    <property type="match status" value="2"/>
</dbReference>
<keyword evidence="11" id="KW-1185">Reference proteome</keyword>
<dbReference type="PANTHER" id="PTHR38340">
    <property type="entry name" value="S-LAYER PROTEIN"/>
    <property type="match status" value="1"/>
</dbReference>
<dbReference type="EMBL" id="WTYT01000004">
    <property type="protein sequence ID" value="MXO65948.1"/>
    <property type="molecule type" value="Genomic_DNA"/>
</dbReference>
<evidence type="ECO:0000256" key="4">
    <source>
        <dbReference type="ARBA" id="ARBA00022656"/>
    </source>
</evidence>
<feature type="region of interest" description="Disordered" evidence="8">
    <location>
        <begin position="264"/>
        <end position="287"/>
    </location>
</feature>
<dbReference type="GO" id="GO:0090729">
    <property type="term" value="F:toxin activity"/>
    <property type="evidence" value="ECO:0007669"/>
    <property type="project" value="UniProtKB-KW"/>
</dbReference>
<keyword evidence="5" id="KW-0677">Repeat</keyword>
<dbReference type="PRINTS" id="PR01488">
    <property type="entry name" value="RTXTOXINA"/>
</dbReference>
<dbReference type="Pfam" id="PF00353">
    <property type="entry name" value="HemolysinCabind"/>
    <property type="match status" value="18"/>
</dbReference>
<evidence type="ECO:0000256" key="2">
    <source>
        <dbReference type="ARBA" id="ARBA00004613"/>
    </source>
</evidence>
<evidence type="ECO:0000313" key="10">
    <source>
        <dbReference type="EMBL" id="MXO65948.1"/>
    </source>
</evidence>
<dbReference type="PROSITE" id="PS00330">
    <property type="entry name" value="HEMOLYSIN_CALCIUM"/>
    <property type="match status" value="9"/>
</dbReference>
<dbReference type="RefSeq" id="WP_160736409.1">
    <property type="nucleotide sequence ID" value="NZ_WTYT01000004.1"/>
</dbReference>
<organism evidence="10 11">
    <name type="scientific">Altericroceibacterium endophyticum</name>
    <dbReference type="NCBI Taxonomy" id="1808508"/>
    <lineage>
        <taxon>Bacteria</taxon>
        <taxon>Pseudomonadati</taxon>
        <taxon>Pseudomonadota</taxon>
        <taxon>Alphaproteobacteria</taxon>
        <taxon>Sphingomonadales</taxon>
        <taxon>Erythrobacteraceae</taxon>
        <taxon>Altericroceibacterium</taxon>
    </lineage>
</organism>
<protein>
    <recommendedName>
        <fullName evidence="9">Cadherin domain-containing protein</fullName>
    </recommendedName>
</protein>
<evidence type="ECO:0000256" key="8">
    <source>
        <dbReference type="SAM" id="MobiDB-lite"/>
    </source>
</evidence>
<reference evidence="10 11" key="1">
    <citation type="submission" date="2019-12" db="EMBL/GenBank/DDBJ databases">
        <title>Genomic-based taxomic classification of the family Erythrobacteraceae.</title>
        <authorList>
            <person name="Xu L."/>
        </authorList>
    </citation>
    <scope>NUCLEOTIDE SEQUENCE [LARGE SCALE GENOMIC DNA]</scope>
    <source>
        <strain evidence="10 11">LMG 29518</strain>
    </source>
</reference>
<accession>A0A6I4T5I2</accession>
<dbReference type="PANTHER" id="PTHR38340:SF1">
    <property type="entry name" value="S-LAYER PROTEIN"/>
    <property type="match status" value="1"/>
</dbReference>
<dbReference type="InterPro" id="IPR015919">
    <property type="entry name" value="Cadherin-like_sf"/>
</dbReference>
<name>A0A6I4T5I2_9SPHN</name>
<feature type="domain" description="Cadherin" evidence="9">
    <location>
        <begin position="2134"/>
        <end position="2231"/>
    </location>
</feature>
<dbReference type="InterPro" id="IPR013320">
    <property type="entry name" value="ConA-like_dom_sf"/>
</dbReference>
<dbReference type="InterPro" id="IPR050557">
    <property type="entry name" value="RTX_toxin/Mannuronan_C5-epim"/>
</dbReference>
<dbReference type="Gene3D" id="2.60.120.200">
    <property type="match status" value="2"/>
</dbReference>
<dbReference type="PROSITE" id="PS50268">
    <property type="entry name" value="CADHERIN_2"/>
    <property type="match status" value="2"/>
</dbReference>
<dbReference type="GO" id="GO:0016020">
    <property type="term" value="C:membrane"/>
    <property type="evidence" value="ECO:0007669"/>
    <property type="project" value="UniProtKB-SubCell"/>
</dbReference>
<dbReference type="GO" id="GO:0005576">
    <property type="term" value="C:extracellular region"/>
    <property type="evidence" value="ECO:0007669"/>
    <property type="project" value="UniProtKB-SubCell"/>
</dbReference>
<dbReference type="InterPro" id="IPR011049">
    <property type="entry name" value="Serralysin-like_metalloprot_C"/>
</dbReference>
<evidence type="ECO:0000256" key="5">
    <source>
        <dbReference type="ARBA" id="ARBA00022737"/>
    </source>
</evidence>
<gene>
    <name evidence="10" type="ORF">GRI91_09295</name>
</gene>
<dbReference type="Pfam" id="PF06594">
    <property type="entry name" value="HCBP_related"/>
    <property type="match status" value="6"/>
</dbReference>
<keyword evidence="3" id="KW-0964">Secreted</keyword>
<sequence length="2478" mass="255022">MYGGDGGNTFVYDLGDGNDRIAQGKHEGGTDILQLGAGIAPSDVIVTHQVADSRNVLIRFVGNDGSILLEDQTGDGGFGIEEVHFADGTVWDKAAIKSHVIVRDADIVGTNISEALTGTSGANQIYGFNGNDTLTGGKGDDYLNGGKDDDTYIFKRGDGADTIYDDRGTDTLQFGADITVTDLVLKASTVDNDFQGLIIGIAGTSDQIYLRNQNQNLGHGIERFVFADGTVLTDADLRAQLMAGVVTDGDDKIYGSNYDDVIDSGNGDDEITSGEGNDTLTGGKGDDYLNGGNDDDTYIFNRGDGADTIYDDRGTDTLQFGEGIDETDIEVSQAFVNGDTNGIVLTVKGASDRVYLQSEFNGNRIDQIRFQSGAVWSVNTLQQLLSGNTVDGSTLSVTMGNDTITGSVGDDNLRGMKGDDVLRGGMGSDTYTVAIGDGHDTIYDPTDANSTDTLILEGINPGDLKVFVSPTDAEDLILYVDDETVIYLDQQNASASTGVEQVQFADGTIWSRAELMAKAGGIGTDGEDTMIGTNFADTLEGGKGNDTLTGGAGNDTYVYNLGDGDDTIFDDNGLGSDPGHAGGSGNFDTLSFGPGISLSDLVLTQPVDGGPLVISFVSQAGSITLDGLDAAGQLGVQMVQFDDGSTVTMDQLLASTLAASETAGDDLVRGFGSNDVLNGGLGDDMLAGGAGSDTYMFELGNGADTITETADGATNTLVFGAGIAATDVRMVRTAGAPDDLILELANGTDQVTLKSQFVNGGAAGIQEIRFDDGTIWQSEDFSAILLAQPATGGADYLVGDGPDDTIDGLAGDDVILGGAGDDTILGSDGNDTLRGGAGDDQLYGGAGDDILSGDTGSDMLDGGDGVDIADYSFSLDSWSIDLGEGSARITTTQNSTQAETLTGIEGVIGGLGSDTIIGNGSSNRIQGGGGSDTLAGAGGDDTFVYDGDESGVDAVDGGAGNDSIVAESDDTVIGLTSLTGVEIITAQGYADVTISTTDDADVLDLSGAVLDGIASINMGQGDDVITGSLGADVINAGDGNDTIRYIGASTGGDQVNGGDGTDTIAAGANDTLIRLASFQNIEAMSGAGFTNVVLARTDADETTDLNGIAISGLAYVDLAGGNDTFIGTAGADVVRGGAGDDILTGSAGDDVFQYAGPDTGYDAIDGGAGNDRLEAVADGSVIGISSINNLEEIDSNGFSNVTIGLGNGDDNLDLTNVTVTGIAAIVGGGGNDTLHGSSGDDTFLVAGANDGIDDLDGSIGQDRILAGADGTIIGVSSIANIETIDGGGYADVHLSTTDGNDTLSLQGVTLTGIKQIDLNAGDDSFSGSSGNDSVSGGSGDDTLSGGAGDDTYLFESGDGNDIIREKDADGIGGGADTLRFGAGILASEVQVTRANNGKDYLLTIANSGGTILIAGGAGNDNADWIENIEFSDGTVWTRDDLDQSVVPFTDGDDNIEGTSASETLRGGDGNDTIKSNGGDDRIYGEAGDDTLFGNSGSDMLFGGSGNDTIYGRDGNDTLTGGTGNDTLFGENGNDTYEYDLGDGSDVISDTVQSSGDTLVFGFGITADDVVVSKINGGQDLRIAIGNDELTIRGGAKSNSSQGVDVVQFSDGTQWSRTQLVDRASLNYAPTRLSLSSYQIIPTLSGVGASARLSGNEYQLTPNNGNVVGAVWGAVDLSQDVTWSTEIFFGGNDRGADGVSFSLQNVSATELGDSGTLLPNSLGIWFDTYSNSGEPNSDFSEIVLGGNIGDQVFDAYHTHSNLENNAWHDVVIHWDSTKSALSYSLDGAVVAEKKFDVVSSLFSGDSSAYFGFGARTGGAANYQAVKLNGVSTSGAQLLVADDAVGGAVVGQFSTADANFGDQFSYSIVDQSGAAIEDDYFTISGDQLVVKSGADLSLINDSDYSLSVMTTDLGGASLVQDFDIHIAPETALPLGPSSLELLAPVAPDLSLVGNATELADGTYRLTPYAGNQNGAIWGALDLTKDAEWITQMYFGSSDRGADGIAFALQGSGDTVLGNTGVLTSQSLGIKFDTYTNNGEPGSDFSKLVLNGNVSSQSFDAYHTHSNIEDNAWHDVIIRWDSDDRSLTYSLDGTEVATRALNANADPLAGLGSAFFGFGASTGGASNEQKVDVESMLVSASSLAVMENAAGGTLVGVVRPVSALAEASYSFAIVDSNDVEVTDSPFEIDGSGQLRVKDGAVLDFDSINSYDINVKATDDAGRSYTQDITINLVDQPGATIVGTADDDVLLGTSEDDTTSGGDGNYTLRGQQGSDSLDGVSGNDTAVFAGAMADYSISTAGGSVNVIDDQLTSDGDGKLSSLYDEWAKFGVWNDRNSNWQVDPGEFLSMAHADMSALDLTDTPTDETHQLGENLVNNSGTFTHIDGTFGHFDDAAFAYGHNRGAIERRMPELPFRRRLLESEFTDVDQLGKLRPAFIDAERFIQAAAAFGLQGIGEFDTDNESVSMTHPRNWDVASSKLASF</sequence>
<comment type="caution">
    <text evidence="10">The sequence shown here is derived from an EMBL/GenBank/DDBJ whole genome shotgun (WGS) entry which is preliminary data.</text>
</comment>
<evidence type="ECO:0000256" key="6">
    <source>
        <dbReference type="ARBA" id="ARBA00023026"/>
    </source>
</evidence>
<dbReference type="SUPFAM" id="SSF49899">
    <property type="entry name" value="Concanavalin A-like lectins/glucanases"/>
    <property type="match status" value="2"/>
</dbReference>